<dbReference type="InterPro" id="IPR036291">
    <property type="entry name" value="NAD(P)-bd_dom_sf"/>
</dbReference>
<sequence>MPISTQHTVLITGASGMVGQALIRTLVEKGYRVHALVRTSIPDTQHIRYFFWDVEKNIIDQTCIANVETIIHLAGAPIGKLPWSSNIRKQILNSRIDSLALVYKLLSTTEHDLKTLISASATGYYGHRGNEWLTEDQAPADDFLGQTCLAWEQLVAQGKLYGLRTVSLRTGIVLAKDKGALPLIASSIKKGFGAALGTGNQYLPWIHLEDVVQAYLFALEHDDLQGAYNLTAPEAVTNKQFTKAIADLFQKPLWLPSIPAFLLRMVLGKMSELLLDSARISPQKIIQAGFQFKYSTLEAALHNILGKA</sequence>
<evidence type="ECO:0000259" key="3">
    <source>
        <dbReference type="Pfam" id="PF08338"/>
    </source>
</evidence>
<protein>
    <submittedName>
        <fullName evidence="4">TIGR01777 family oxidoreductase</fullName>
    </submittedName>
</protein>
<keyword evidence="5" id="KW-1185">Reference proteome</keyword>
<name>A0ABP9AQ02_9SPHI</name>
<dbReference type="PANTHER" id="PTHR11092:SF0">
    <property type="entry name" value="EPIMERASE FAMILY PROTEIN SDR39U1"/>
    <property type="match status" value="1"/>
</dbReference>
<dbReference type="PANTHER" id="PTHR11092">
    <property type="entry name" value="SUGAR NUCLEOTIDE EPIMERASE RELATED"/>
    <property type="match status" value="1"/>
</dbReference>
<evidence type="ECO:0000259" key="2">
    <source>
        <dbReference type="Pfam" id="PF01370"/>
    </source>
</evidence>
<comment type="similarity">
    <text evidence="1">Belongs to the NAD(P)-dependent epimerase/dehydratase family. SDR39U1 subfamily.</text>
</comment>
<proteinExistence type="inferred from homology"/>
<evidence type="ECO:0000313" key="5">
    <source>
        <dbReference type="Proteomes" id="UP001501411"/>
    </source>
</evidence>
<dbReference type="Pfam" id="PF01370">
    <property type="entry name" value="Epimerase"/>
    <property type="match status" value="1"/>
</dbReference>
<reference evidence="5" key="1">
    <citation type="journal article" date="2019" name="Int. J. Syst. Evol. Microbiol.">
        <title>The Global Catalogue of Microorganisms (GCM) 10K type strain sequencing project: providing services to taxonomists for standard genome sequencing and annotation.</title>
        <authorList>
            <consortium name="The Broad Institute Genomics Platform"/>
            <consortium name="The Broad Institute Genome Sequencing Center for Infectious Disease"/>
            <person name="Wu L."/>
            <person name="Ma J."/>
        </authorList>
    </citation>
    <scope>NUCLEOTIDE SEQUENCE [LARGE SCALE GENOMIC DNA]</scope>
    <source>
        <strain evidence="5">JCM 18200</strain>
    </source>
</reference>
<feature type="domain" description="DUF1731" evidence="3">
    <location>
        <begin position="258"/>
        <end position="304"/>
    </location>
</feature>
<accession>A0ABP9AQ02</accession>
<dbReference type="EMBL" id="BAABIQ010000005">
    <property type="protein sequence ID" value="GAA4784620.1"/>
    <property type="molecule type" value="Genomic_DNA"/>
</dbReference>
<dbReference type="NCBIfam" id="TIGR01777">
    <property type="entry name" value="yfcH"/>
    <property type="match status" value="1"/>
</dbReference>
<dbReference type="RefSeq" id="WP_345230665.1">
    <property type="nucleotide sequence ID" value="NZ_BAABIQ010000005.1"/>
</dbReference>
<evidence type="ECO:0000256" key="1">
    <source>
        <dbReference type="ARBA" id="ARBA00009353"/>
    </source>
</evidence>
<dbReference type="Gene3D" id="3.40.50.720">
    <property type="entry name" value="NAD(P)-binding Rossmann-like Domain"/>
    <property type="match status" value="1"/>
</dbReference>
<evidence type="ECO:0000313" key="4">
    <source>
        <dbReference type="EMBL" id="GAA4784620.1"/>
    </source>
</evidence>
<dbReference type="Pfam" id="PF08338">
    <property type="entry name" value="DUF1731"/>
    <property type="match status" value="1"/>
</dbReference>
<dbReference type="InterPro" id="IPR010099">
    <property type="entry name" value="SDR39U1"/>
</dbReference>
<dbReference type="InterPro" id="IPR001509">
    <property type="entry name" value="Epimerase_deHydtase"/>
</dbReference>
<dbReference type="InterPro" id="IPR013549">
    <property type="entry name" value="DUF1731"/>
</dbReference>
<dbReference type="Proteomes" id="UP001501411">
    <property type="component" value="Unassembled WGS sequence"/>
</dbReference>
<gene>
    <name evidence="4" type="ORF">GCM10023231_10430</name>
</gene>
<organism evidence="4 5">
    <name type="scientific">Olivibacter ginsenosidimutans</name>
    <dbReference type="NCBI Taxonomy" id="1176537"/>
    <lineage>
        <taxon>Bacteria</taxon>
        <taxon>Pseudomonadati</taxon>
        <taxon>Bacteroidota</taxon>
        <taxon>Sphingobacteriia</taxon>
        <taxon>Sphingobacteriales</taxon>
        <taxon>Sphingobacteriaceae</taxon>
        <taxon>Olivibacter</taxon>
    </lineage>
</organism>
<comment type="caution">
    <text evidence="4">The sequence shown here is derived from an EMBL/GenBank/DDBJ whole genome shotgun (WGS) entry which is preliminary data.</text>
</comment>
<dbReference type="SUPFAM" id="SSF51735">
    <property type="entry name" value="NAD(P)-binding Rossmann-fold domains"/>
    <property type="match status" value="1"/>
</dbReference>
<feature type="domain" description="NAD-dependent epimerase/dehydratase" evidence="2">
    <location>
        <begin position="9"/>
        <end position="230"/>
    </location>
</feature>